<keyword evidence="6" id="KW-0067">ATP-binding</keyword>
<dbReference type="InterPro" id="IPR043136">
    <property type="entry name" value="B30.2/SPRY_sf"/>
</dbReference>
<dbReference type="PROSITE" id="PS50188">
    <property type="entry name" value="B302_SPRY"/>
    <property type="match status" value="1"/>
</dbReference>
<dbReference type="Gene3D" id="1.10.533.10">
    <property type="entry name" value="Death Domain, Fas"/>
    <property type="match status" value="1"/>
</dbReference>
<dbReference type="InterPro" id="IPR041267">
    <property type="entry name" value="NLRP_HD2"/>
</dbReference>
<dbReference type="InterPro" id="IPR029495">
    <property type="entry name" value="NACHT-assoc"/>
</dbReference>
<evidence type="ECO:0000256" key="2">
    <source>
        <dbReference type="ARBA" id="ARBA00022490"/>
    </source>
</evidence>
<keyword evidence="4" id="KW-0677">Repeat</keyword>
<dbReference type="GO" id="GO:0005524">
    <property type="term" value="F:ATP binding"/>
    <property type="evidence" value="ECO:0007669"/>
    <property type="project" value="UniProtKB-KW"/>
</dbReference>
<dbReference type="InterPro" id="IPR001870">
    <property type="entry name" value="B30.2/SPRY"/>
</dbReference>
<dbReference type="InterPro" id="IPR001611">
    <property type="entry name" value="Leu-rich_rpt"/>
</dbReference>
<dbReference type="InterPro" id="IPR041075">
    <property type="entry name" value="NOD1/2_WH"/>
</dbReference>
<dbReference type="CDD" id="cd16040">
    <property type="entry name" value="SPRY_PRY_SNTX"/>
    <property type="match status" value="1"/>
</dbReference>
<dbReference type="PROSITE" id="PS50837">
    <property type="entry name" value="NACHT"/>
    <property type="match status" value="1"/>
</dbReference>
<evidence type="ECO:0000259" key="7">
    <source>
        <dbReference type="PROSITE" id="PS50188"/>
    </source>
</evidence>
<evidence type="ECO:0000256" key="5">
    <source>
        <dbReference type="ARBA" id="ARBA00022741"/>
    </source>
</evidence>
<dbReference type="InterPro" id="IPR004020">
    <property type="entry name" value="DAPIN"/>
</dbReference>
<evidence type="ECO:0000313" key="11">
    <source>
        <dbReference type="Proteomes" id="UP000261480"/>
    </source>
</evidence>
<dbReference type="STRING" id="48701.ENSPMEP00000000845"/>
<evidence type="ECO:0000256" key="6">
    <source>
        <dbReference type="ARBA" id="ARBA00022840"/>
    </source>
</evidence>
<reference evidence="10" key="1">
    <citation type="submission" date="2025-08" db="UniProtKB">
        <authorList>
            <consortium name="Ensembl"/>
        </authorList>
    </citation>
    <scope>IDENTIFICATION</scope>
</reference>
<evidence type="ECO:0000313" key="10">
    <source>
        <dbReference type="Ensembl" id="ENSPMEP00000000845.1"/>
    </source>
</evidence>
<dbReference type="InterPro" id="IPR013320">
    <property type="entry name" value="ConA-like_dom_sf"/>
</dbReference>
<keyword evidence="3" id="KW-0433">Leucine-rich repeat</keyword>
<dbReference type="SMART" id="SM01288">
    <property type="entry name" value="FISNA"/>
    <property type="match status" value="1"/>
</dbReference>
<sequence length="987" mass="112267">VANTELVLRALKDLGDTELKEFKWYLQKSEVLGDFPIIPKSRIDKADRTDTVDQMIQTYCESTLEVTKKVLRKLERNDLVQVLAGQNGEPGFADCQQNLKSRLLKKLQGSVEKPKKGGKSKAQEEIFIEMNLTIKETEEFSTEHETRQIESASRKTAKPEKTIRYDDIFKSHSRTGKPIKMVMTTGMAGIGKTVLTQKFTQNWAEDKANQDFHFTFPLSFRELNAVKDKKFKLVELIQQFFPETREVDISNSKEFRVIVILDGLDESRLPLDFISNKKVTDPKESAPVDVLLTSIIQGSLLPSANIWITTRPSAASQIPAKHVDLVTEVTGFDHAQKLQYFRKKYKDDKLVSKIMPYINASQSLKTLCHMPVCCWITATVLEDLLKNREEEELPKTLAELYIKFLLVQFRQKAVTEAETQWNPSCKEKILTLGKLAFEQLQKGNLVFDQSDLRASGINIKSVSVFTGMFPEIFKEEGEQDQATVFCFTHLSVQEFLAALYVHLTFMTSQVNVLEEVQSSWIVMLARRKANPYNTAVDKALQSPKGDLDMFLRFLLGLLVPSSQSLLKGLVKETENNTQVIQEAIKYIKDKLDAELPTEQSINLLYCLNELNDNSLVEEIQKFMSSGRLTVDNLSSAQWSALVFILLAEKEMDMFDLKTYSSSEEAFMRLLPVVRIAKRVWLSGCKLTWKGCDTLAAIISSQCSLRELDVSNNDLMDSGLQSLSGGLENPQCKLETLRISGCQVTEEGCHYLVTALNVNPSHLRELDLSYNNPGHTGVSLLSSGVKHKMLENCGEQRMKSGLKKYACVIEFDPNTAHRNLQLSDDNRKVTVVREEQPYPDHPERFDYCCWQVLCRNPLTGRSYWEVKREGPVVIAVSYKRISRKGPTADCRLGWNDQCWSLVCTERQYSFWHNKKETVYTMPYASLMSCRVGVYVDVPAGIMSFYAVASDEFYHLHTFQTSFTAPVFPAFGFGFGYWSYDSSVSLFEV</sequence>
<feature type="domain" description="Pyrin" evidence="8">
    <location>
        <begin position="1"/>
        <end position="89"/>
    </location>
</feature>
<keyword evidence="11" id="KW-1185">Reference proteome</keyword>
<dbReference type="PRINTS" id="PR01407">
    <property type="entry name" value="BUTYPHLNCDUF"/>
</dbReference>
<dbReference type="Pfam" id="PF14484">
    <property type="entry name" value="FISNA"/>
    <property type="match status" value="1"/>
</dbReference>
<dbReference type="SMART" id="SM00449">
    <property type="entry name" value="SPRY"/>
    <property type="match status" value="1"/>
</dbReference>
<dbReference type="Pfam" id="PF17776">
    <property type="entry name" value="NLRC4_HD2"/>
    <property type="match status" value="1"/>
</dbReference>
<proteinExistence type="predicted"/>
<comment type="subcellular location">
    <subcellularLocation>
        <location evidence="1">Cytoplasm</location>
    </subcellularLocation>
</comment>
<dbReference type="InterPro" id="IPR032675">
    <property type="entry name" value="LRR_dom_sf"/>
</dbReference>
<dbReference type="Pfam" id="PF13765">
    <property type="entry name" value="PRY"/>
    <property type="match status" value="1"/>
</dbReference>
<dbReference type="Gene3D" id="3.80.10.10">
    <property type="entry name" value="Ribonuclease Inhibitor"/>
    <property type="match status" value="1"/>
</dbReference>
<evidence type="ECO:0000256" key="3">
    <source>
        <dbReference type="ARBA" id="ARBA00022614"/>
    </source>
</evidence>
<dbReference type="SUPFAM" id="SSF52540">
    <property type="entry name" value="P-loop containing nucleoside triphosphate hydrolases"/>
    <property type="match status" value="1"/>
</dbReference>
<dbReference type="Proteomes" id="UP000261480">
    <property type="component" value="Unplaced"/>
</dbReference>
<dbReference type="Pfam" id="PF00622">
    <property type="entry name" value="SPRY"/>
    <property type="match status" value="1"/>
</dbReference>
<dbReference type="SMART" id="SM00589">
    <property type="entry name" value="PRY"/>
    <property type="match status" value="1"/>
</dbReference>
<feature type="domain" description="B30.2/SPRY" evidence="7">
    <location>
        <begin position="788"/>
        <end position="987"/>
    </location>
</feature>
<dbReference type="SUPFAM" id="SSF47986">
    <property type="entry name" value="DEATH domain"/>
    <property type="match status" value="1"/>
</dbReference>
<dbReference type="FunFam" id="3.40.50.300:FF:001524">
    <property type="entry name" value="Si:dkey-126g1.7"/>
    <property type="match status" value="1"/>
</dbReference>
<name>A0A3B3WD65_9TELE</name>
<dbReference type="InterPro" id="IPR011029">
    <property type="entry name" value="DEATH-like_dom_sf"/>
</dbReference>
<dbReference type="GO" id="GO:0005737">
    <property type="term" value="C:cytoplasm"/>
    <property type="evidence" value="ECO:0007669"/>
    <property type="project" value="UniProtKB-SubCell"/>
</dbReference>
<dbReference type="PANTHER" id="PTHR24106">
    <property type="entry name" value="NACHT, LRR AND CARD DOMAINS-CONTAINING"/>
    <property type="match status" value="1"/>
</dbReference>
<dbReference type="SMART" id="SM00368">
    <property type="entry name" value="LRR_RI"/>
    <property type="match status" value="3"/>
</dbReference>
<dbReference type="Gene3D" id="2.60.120.920">
    <property type="match status" value="1"/>
</dbReference>
<dbReference type="Pfam" id="PF05729">
    <property type="entry name" value="NACHT"/>
    <property type="match status" value="1"/>
</dbReference>
<keyword evidence="5" id="KW-0547">Nucleotide-binding</keyword>
<dbReference type="InterPro" id="IPR007111">
    <property type="entry name" value="NACHT_NTPase"/>
</dbReference>
<dbReference type="InterPro" id="IPR003879">
    <property type="entry name" value="Butyrophylin_SPRY"/>
</dbReference>
<reference evidence="10" key="2">
    <citation type="submission" date="2025-09" db="UniProtKB">
        <authorList>
            <consortium name="Ensembl"/>
        </authorList>
    </citation>
    <scope>IDENTIFICATION</scope>
</reference>
<evidence type="ECO:0000259" key="8">
    <source>
        <dbReference type="PROSITE" id="PS50824"/>
    </source>
</evidence>
<evidence type="ECO:0000259" key="9">
    <source>
        <dbReference type="PROSITE" id="PS50837"/>
    </source>
</evidence>
<organism evidence="10 11">
    <name type="scientific">Poecilia mexicana</name>
    <dbReference type="NCBI Taxonomy" id="48701"/>
    <lineage>
        <taxon>Eukaryota</taxon>
        <taxon>Metazoa</taxon>
        <taxon>Chordata</taxon>
        <taxon>Craniata</taxon>
        <taxon>Vertebrata</taxon>
        <taxon>Euteleostomi</taxon>
        <taxon>Actinopterygii</taxon>
        <taxon>Neopterygii</taxon>
        <taxon>Teleostei</taxon>
        <taxon>Neoteleostei</taxon>
        <taxon>Acanthomorphata</taxon>
        <taxon>Ovalentaria</taxon>
        <taxon>Atherinomorphae</taxon>
        <taxon>Cyprinodontiformes</taxon>
        <taxon>Poeciliidae</taxon>
        <taxon>Poeciliinae</taxon>
        <taxon>Poecilia</taxon>
    </lineage>
</organism>
<evidence type="ECO:0000256" key="4">
    <source>
        <dbReference type="ARBA" id="ARBA00022737"/>
    </source>
</evidence>
<keyword evidence="2" id="KW-0963">Cytoplasm</keyword>
<accession>A0A3B3WD65</accession>
<dbReference type="CDD" id="cd08321">
    <property type="entry name" value="Pyrin_ASC-like"/>
    <property type="match status" value="1"/>
</dbReference>
<evidence type="ECO:0008006" key="12">
    <source>
        <dbReference type="Google" id="ProtNLM"/>
    </source>
</evidence>
<dbReference type="SUPFAM" id="SSF52047">
    <property type="entry name" value="RNI-like"/>
    <property type="match status" value="1"/>
</dbReference>
<feature type="domain" description="NACHT" evidence="9">
    <location>
        <begin position="180"/>
        <end position="314"/>
    </location>
</feature>
<dbReference type="AlphaFoldDB" id="A0A3B3WD65"/>
<dbReference type="SMART" id="SM01289">
    <property type="entry name" value="PYRIN"/>
    <property type="match status" value="1"/>
</dbReference>
<dbReference type="SUPFAM" id="SSF49899">
    <property type="entry name" value="Concanavalin A-like lectins/glucanases"/>
    <property type="match status" value="1"/>
</dbReference>
<dbReference type="Pfam" id="PF02758">
    <property type="entry name" value="PYRIN"/>
    <property type="match status" value="1"/>
</dbReference>
<protein>
    <recommendedName>
        <fullName evidence="12">B30.2/SPRY domain-containing protein</fullName>
    </recommendedName>
</protein>
<dbReference type="InterPro" id="IPR003877">
    <property type="entry name" value="SPRY_dom"/>
</dbReference>
<dbReference type="Gene3D" id="3.40.50.300">
    <property type="entry name" value="P-loop containing nucleotide triphosphate hydrolases"/>
    <property type="match status" value="1"/>
</dbReference>
<evidence type="ECO:0000256" key="1">
    <source>
        <dbReference type="ARBA" id="ARBA00004496"/>
    </source>
</evidence>
<dbReference type="InterPro" id="IPR006574">
    <property type="entry name" value="PRY"/>
</dbReference>
<dbReference type="PROSITE" id="PS50824">
    <property type="entry name" value="DAPIN"/>
    <property type="match status" value="1"/>
</dbReference>
<dbReference type="Pfam" id="PF17779">
    <property type="entry name" value="WHD_NOD2"/>
    <property type="match status" value="1"/>
</dbReference>
<dbReference type="Pfam" id="PF13516">
    <property type="entry name" value="LRR_6"/>
    <property type="match status" value="2"/>
</dbReference>
<dbReference type="Ensembl" id="ENSPMET00000015208.1">
    <property type="protein sequence ID" value="ENSPMEP00000000845.1"/>
    <property type="gene ID" value="ENSPMEG00000001688.1"/>
</dbReference>
<dbReference type="InterPro" id="IPR051261">
    <property type="entry name" value="NLR"/>
</dbReference>
<dbReference type="InterPro" id="IPR027417">
    <property type="entry name" value="P-loop_NTPase"/>
</dbReference>